<evidence type="ECO:0000256" key="1">
    <source>
        <dbReference type="SAM" id="MobiDB-lite"/>
    </source>
</evidence>
<evidence type="ECO:0000313" key="4">
    <source>
        <dbReference type="Proteomes" id="UP000178187"/>
    </source>
</evidence>
<protein>
    <submittedName>
        <fullName evidence="3">Uncharacterized protein</fullName>
    </submittedName>
</protein>
<gene>
    <name evidence="3" type="ORF">A3G33_07200</name>
</gene>
<feature type="transmembrane region" description="Helical" evidence="2">
    <location>
        <begin position="28"/>
        <end position="53"/>
    </location>
</feature>
<proteinExistence type="predicted"/>
<organism evidence="3 4">
    <name type="scientific">Candidatus Danuiimicrobium aquiferis</name>
    <dbReference type="NCBI Taxonomy" id="1801832"/>
    <lineage>
        <taxon>Bacteria</taxon>
        <taxon>Pseudomonadati</taxon>
        <taxon>Candidatus Omnitrophota</taxon>
        <taxon>Candidatus Danuiimicrobium</taxon>
    </lineage>
</organism>
<comment type="caution">
    <text evidence="3">The sequence shown here is derived from an EMBL/GenBank/DDBJ whole genome shotgun (WGS) entry which is preliminary data.</text>
</comment>
<accession>A0A1G1KYT4</accession>
<keyword evidence="2" id="KW-0472">Membrane</keyword>
<keyword evidence="2" id="KW-0812">Transmembrane</keyword>
<dbReference type="Proteomes" id="UP000178187">
    <property type="component" value="Unassembled WGS sequence"/>
</dbReference>
<evidence type="ECO:0000313" key="3">
    <source>
        <dbReference type="EMBL" id="OGW98012.1"/>
    </source>
</evidence>
<reference evidence="3 4" key="1">
    <citation type="journal article" date="2016" name="Nat. Commun.">
        <title>Thousands of microbial genomes shed light on interconnected biogeochemical processes in an aquifer system.</title>
        <authorList>
            <person name="Anantharaman K."/>
            <person name="Brown C.T."/>
            <person name="Hug L.A."/>
            <person name="Sharon I."/>
            <person name="Castelle C.J."/>
            <person name="Probst A.J."/>
            <person name="Thomas B.C."/>
            <person name="Singh A."/>
            <person name="Wilkins M.J."/>
            <person name="Karaoz U."/>
            <person name="Brodie E.L."/>
            <person name="Williams K.H."/>
            <person name="Hubbard S.S."/>
            <person name="Banfield J.F."/>
        </authorList>
    </citation>
    <scope>NUCLEOTIDE SEQUENCE [LARGE SCALE GENOMIC DNA]</scope>
</reference>
<feature type="region of interest" description="Disordered" evidence="1">
    <location>
        <begin position="150"/>
        <end position="179"/>
    </location>
</feature>
<evidence type="ECO:0000256" key="2">
    <source>
        <dbReference type="SAM" id="Phobius"/>
    </source>
</evidence>
<sequence length="196" mass="22182">MEGEGDENRFEFIERSTKNTSQYWSKMIYPFLFSFVIFGCFSPVVISAGDFIYQSEGKRDPFLPAGMAVKEGAKLGMTNIHIEGVIIDPKKNGSYALINGEPRRIGEEFDGVRIKDIKKDVIVFIKDNGEMFEMVINQEEEMLKEMLAKQSTKAKKISNKEPVPKAENKKEKKVSGLEGLAEMTRQKVLNDGKEAK</sequence>
<keyword evidence="2" id="KW-1133">Transmembrane helix</keyword>
<feature type="compositionally biased region" description="Basic and acidic residues" evidence="1">
    <location>
        <begin position="158"/>
        <end position="175"/>
    </location>
</feature>
<dbReference type="AlphaFoldDB" id="A0A1G1KYT4"/>
<name>A0A1G1KYT4_9BACT</name>
<dbReference type="EMBL" id="MHFR01000037">
    <property type="protein sequence ID" value="OGW98012.1"/>
    <property type="molecule type" value="Genomic_DNA"/>
</dbReference>